<gene>
    <name evidence="3" type="ORF">EDD38_2544</name>
</gene>
<evidence type="ECO:0000256" key="1">
    <source>
        <dbReference type="SAM" id="MobiDB-lite"/>
    </source>
</evidence>
<dbReference type="Proteomes" id="UP000266906">
    <property type="component" value="Unassembled WGS sequence"/>
</dbReference>
<sequence>MAELHPVRRSRLAAGLTRLADWALRTRRRLWLCSFALFLALAGAWAAATPLGASPDEHAHFIRAAAVARGQLGGPEVMVKHTVAGVDSEFSETGVQLPAWYAQLPTEHECYSWKTAVPANCAPKIGSGGPTAQATTAAGRYHPAYYLYVGLPSLVTDGPTALYLMRLASAVLCAALLASAVVTTAEWRNRRPAMTGLLVAATPTALFLAGMVNPSGGEIAAGVLVWSAMLAVLRSPDPLLLNRRLARLGIGGLVLIDIRPLGLLWFAGAAVVGLLGHRRGALRPLLRRKALWAWTLLLGIASAGALLWSRNHPDHSVITLPDWYNSPSVAAKVAFDNSMDYIHQMIGWFGWLDTKPPVVTWVVWTGAVGLLAVLTVVFCRRRDSLAVFLVAVGIVLAPPAAQAAQYHLGPVWQGRYLMPFAVGLPLLCGAVLADRAASGGPALPWRRITATVVIPLALVNVAAFYWTLHRFVVGATGSLVNRHAHWLPPGGWVVWTALYAVAALLLVVPAFASDRGEDPAAAGRAGRRRHRLRADDPPLAAVD</sequence>
<dbReference type="Pfam" id="PF09913">
    <property type="entry name" value="DUF2142"/>
    <property type="match status" value="1"/>
</dbReference>
<name>A0A3N4RT07_9ACTN</name>
<feature type="transmembrane region" description="Helical" evidence="2">
    <location>
        <begin position="385"/>
        <end position="404"/>
    </location>
</feature>
<protein>
    <submittedName>
        <fullName evidence="3">Membrane protein DUF2142</fullName>
    </submittedName>
</protein>
<feature type="transmembrane region" description="Helical" evidence="2">
    <location>
        <begin position="448"/>
        <end position="468"/>
    </location>
</feature>
<dbReference type="RefSeq" id="WP_123818189.1">
    <property type="nucleotide sequence ID" value="NZ_JBEYIY010000011.1"/>
</dbReference>
<feature type="region of interest" description="Disordered" evidence="1">
    <location>
        <begin position="515"/>
        <end position="543"/>
    </location>
</feature>
<evidence type="ECO:0000313" key="3">
    <source>
        <dbReference type="EMBL" id="RPE34229.1"/>
    </source>
</evidence>
<feature type="transmembrane region" description="Helical" evidence="2">
    <location>
        <begin position="492"/>
        <end position="512"/>
    </location>
</feature>
<keyword evidence="2" id="KW-1133">Transmembrane helix</keyword>
<evidence type="ECO:0000256" key="2">
    <source>
        <dbReference type="SAM" id="Phobius"/>
    </source>
</evidence>
<dbReference type="AlphaFoldDB" id="A0A3N4RT07"/>
<reference evidence="3 4" key="1">
    <citation type="submission" date="2018-11" db="EMBL/GenBank/DDBJ databases">
        <title>Sequencing the genomes of 1000 actinobacteria strains.</title>
        <authorList>
            <person name="Klenk H.-P."/>
        </authorList>
    </citation>
    <scope>NUCLEOTIDE SEQUENCE [LARGE SCALE GENOMIC DNA]</scope>
    <source>
        <strain evidence="3 4">DSM 44781</strain>
    </source>
</reference>
<organism evidence="3 4">
    <name type="scientific">Kitasatospora cineracea</name>
    <dbReference type="NCBI Taxonomy" id="88074"/>
    <lineage>
        <taxon>Bacteria</taxon>
        <taxon>Bacillati</taxon>
        <taxon>Actinomycetota</taxon>
        <taxon>Actinomycetes</taxon>
        <taxon>Kitasatosporales</taxon>
        <taxon>Streptomycetaceae</taxon>
        <taxon>Kitasatospora</taxon>
    </lineage>
</organism>
<feature type="transmembrane region" description="Helical" evidence="2">
    <location>
        <begin position="197"/>
        <end position="230"/>
    </location>
</feature>
<dbReference type="EMBL" id="RKQG01000001">
    <property type="protein sequence ID" value="RPE34229.1"/>
    <property type="molecule type" value="Genomic_DNA"/>
</dbReference>
<dbReference type="InterPro" id="IPR018674">
    <property type="entry name" value="DUF2142_membrane"/>
</dbReference>
<keyword evidence="4" id="KW-1185">Reference proteome</keyword>
<feature type="transmembrane region" description="Helical" evidence="2">
    <location>
        <begin position="358"/>
        <end position="378"/>
    </location>
</feature>
<keyword evidence="2" id="KW-0812">Transmembrane</keyword>
<comment type="caution">
    <text evidence="3">The sequence shown here is derived from an EMBL/GenBank/DDBJ whole genome shotgun (WGS) entry which is preliminary data.</text>
</comment>
<feature type="transmembrane region" description="Helical" evidence="2">
    <location>
        <begin position="250"/>
        <end position="277"/>
    </location>
</feature>
<feature type="transmembrane region" description="Helical" evidence="2">
    <location>
        <begin position="416"/>
        <end position="436"/>
    </location>
</feature>
<keyword evidence="2" id="KW-0472">Membrane</keyword>
<feature type="transmembrane region" description="Helical" evidence="2">
    <location>
        <begin position="163"/>
        <end position="185"/>
    </location>
</feature>
<proteinExistence type="predicted"/>
<accession>A0A3N4RT07</accession>
<feature type="transmembrane region" description="Helical" evidence="2">
    <location>
        <begin position="289"/>
        <end position="308"/>
    </location>
</feature>
<evidence type="ECO:0000313" key="4">
    <source>
        <dbReference type="Proteomes" id="UP000266906"/>
    </source>
</evidence>